<evidence type="ECO:0000313" key="3">
    <source>
        <dbReference type="EMBL" id="SCA54973.1"/>
    </source>
</evidence>
<dbReference type="Proteomes" id="UP000231658">
    <property type="component" value="Unassembled WGS sequence"/>
</dbReference>
<dbReference type="EMBL" id="FLYE01000001">
    <property type="protein sequence ID" value="SCA54973.1"/>
    <property type="molecule type" value="Genomic_DNA"/>
</dbReference>
<proteinExistence type="predicted"/>
<dbReference type="OrthoDB" id="7679021at2"/>
<reference evidence="3 4" key="1">
    <citation type="submission" date="2016-07" db="EMBL/GenBank/DDBJ databases">
        <authorList>
            <person name="Lefevre C.T."/>
        </authorList>
    </citation>
    <scope>NUCLEOTIDE SEQUENCE [LARGE SCALE GENOMIC DNA]</scope>
    <source>
        <strain evidence="3">PR1</strain>
    </source>
</reference>
<feature type="transmembrane region" description="Helical" evidence="1">
    <location>
        <begin position="66"/>
        <end position="87"/>
    </location>
</feature>
<keyword evidence="1" id="KW-0812">Transmembrane</keyword>
<dbReference type="Pfam" id="PF20061">
    <property type="entry name" value="DUF6460"/>
    <property type="match status" value="1"/>
</dbReference>
<dbReference type="STRING" id="1867952.MTBPR1_10220"/>
<evidence type="ECO:0000256" key="1">
    <source>
        <dbReference type="SAM" id="Phobius"/>
    </source>
</evidence>
<dbReference type="RefSeq" id="WP_069185699.1">
    <property type="nucleotide sequence ID" value="NZ_FLYE01000001.1"/>
</dbReference>
<keyword evidence="1" id="KW-0472">Membrane</keyword>
<protein>
    <recommendedName>
        <fullName evidence="2">DUF6460 domain-containing protein</fullName>
    </recommendedName>
</protein>
<feature type="transmembrane region" description="Helical" evidence="1">
    <location>
        <begin position="20"/>
        <end position="37"/>
    </location>
</feature>
<sequence length="96" mass="10607">MGEVTKYNGDTKAQTIGKTVLKLALVSLLVGLVMSWFDITPQSIMENFGETVAKAYSTMTGWIRWMVPYILLGATIVIPIWAILALLRMGGRNKSD</sequence>
<evidence type="ECO:0000313" key="4">
    <source>
        <dbReference type="Proteomes" id="UP000231658"/>
    </source>
</evidence>
<gene>
    <name evidence="3" type="ORF">MTBPR1_10220</name>
</gene>
<keyword evidence="4" id="KW-1185">Reference proteome</keyword>
<dbReference type="AlphaFoldDB" id="A0A1C3RCG6"/>
<organism evidence="3 4">
    <name type="scientific">Candidatus Terasakiella magnetica</name>
    <dbReference type="NCBI Taxonomy" id="1867952"/>
    <lineage>
        <taxon>Bacteria</taxon>
        <taxon>Pseudomonadati</taxon>
        <taxon>Pseudomonadota</taxon>
        <taxon>Alphaproteobacteria</taxon>
        <taxon>Rhodospirillales</taxon>
        <taxon>Terasakiellaceae</taxon>
        <taxon>Terasakiella</taxon>
    </lineage>
</organism>
<feature type="domain" description="DUF6460" evidence="2">
    <location>
        <begin position="58"/>
        <end position="90"/>
    </location>
</feature>
<keyword evidence="1" id="KW-1133">Transmembrane helix</keyword>
<dbReference type="InterPro" id="IPR045594">
    <property type="entry name" value="DUF6460"/>
</dbReference>
<accession>A0A1C3RCG6</accession>
<name>A0A1C3RCG6_9PROT</name>
<evidence type="ECO:0000259" key="2">
    <source>
        <dbReference type="Pfam" id="PF20061"/>
    </source>
</evidence>